<dbReference type="InterPro" id="IPR001791">
    <property type="entry name" value="Laminin_G"/>
</dbReference>
<dbReference type="PROSITE" id="PS50092">
    <property type="entry name" value="TSP1"/>
    <property type="match status" value="3"/>
</dbReference>
<proteinExistence type="predicted"/>
<dbReference type="PANTHER" id="PTHR22906:SF21">
    <property type="entry name" value="SEMA DOMAIN-CONTAINING PROTEIN"/>
    <property type="match status" value="1"/>
</dbReference>
<accession>A0A1B6KHF9</accession>
<dbReference type="Gene3D" id="2.20.100.10">
    <property type="entry name" value="Thrombospondin type-1 (TSP1) repeat"/>
    <property type="match status" value="3"/>
</dbReference>
<reference evidence="6" key="1">
    <citation type="submission" date="2015-11" db="EMBL/GenBank/DDBJ databases">
        <title>De novo transcriptome assembly of four potential Pierce s Disease insect vectors from Arizona vineyards.</title>
        <authorList>
            <person name="Tassone E.E."/>
        </authorList>
    </citation>
    <scope>NUCLEOTIDE SEQUENCE</scope>
</reference>
<evidence type="ECO:0000256" key="4">
    <source>
        <dbReference type="SAM" id="MobiDB-lite"/>
    </source>
</evidence>
<feature type="domain" description="Laminin G" evidence="5">
    <location>
        <begin position="638"/>
        <end position="780"/>
    </location>
</feature>
<dbReference type="InterPro" id="IPR013320">
    <property type="entry name" value="ConA-like_dom_sf"/>
</dbReference>
<dbReference type="SMART" id="SM00209">
    <property type="entry name" value="TSP1"/>
    <property type="match status" value="3"/>
</dbReference>
<evidence type="ECO:0000256" key="3">
    <source>
        <dbReference type="PROSITE-ProRule" id="PRU00122"/>
    </source>
</evidence>
<dbReference type="SUPFAM" id="SSF49899">
    <property type="entry name" value="Concanavalin A-like lectins/glucanases"/>
    <property type="match status" value="1"/>
</dbReference>
<dbReference type="Gene3D" id="2.60.120.200">
    <property type="match status" value="1"/>
</dbReference>
<evidence type="ECO:0000256" key="2">
    <source>
        <dbReference type="ARBA" id="ARBA00023157"/>
    </source>
</evidence>
<dbReference type="InterPro" id="IPR052065">
    <property type="entry name" value="Compl_asym_regulator"/>
</dbReference>
<dbReference type="Pfam" id="PF00090">
    <property type="entry name" value="TSP_1"/>
    <property type="match status" value="3"/>
</dbReference>
<feature type="non-terminal residue" evidence="6">
    <location>
        <position position="780"/>
    </location>
</feature>
<feature type="region of interest" description="Disordered" evidence="4">
    <location>
        <begin position="493"/>
        <end position="529"/>
    </location>
</feature>
<organism evidence="6">
    <name type="scientific">Graphocephala atropunctata</name>
    <dbReference type="NCBI Taxonomy" id="36148"/>
    <lineage>
        <taxon>Eukaryota</taxon>
        <taxon>Metazoa</taxon>
        <taxon>Ecdysozoa</taxon>
        <taxon>Arthropoda</taxon>
        <taxon>Hexapoda</taxon>
        <taxon>Insecta</taxon>
        <taxon>Pterygota</taxon>
        <taxon>Neoptera</taxon>
        <taxon>Paraneoptera</taxon>
        <taxon>Hemiptera</taxon>
        <taxon>Auchenorrhyncha</taxon>
        <taxon>Membracoidea</taxon>
        <taxon>Cicadellidae</taxon>
        <taxon>Cicadellinae</taxon>
        <taxon>Cicadellini</taxon>
        <taxon>Graphocephala</taxon>
    </lineage>
</organism>
<dbReference type="Pfam" id="PF02210">
    <property type="entry name" value="Laminin_G_2"/>
    <property type="match status" value="1"/>
</dbReference>
<feature type="compositionally biased region" description="Low complexity" evidence="4">
    <location>
        <begin position="290"/>
        <end position="299"/>
    </location>
</feature>
<keyword evidence="1" id="KW-0677">Repeat</keyword>
<dbReference type="InterPro" id="IPR036383">
    <property type="entry name" value="TSP1_rpt_sf"/>
</dbReference>
<dbReference type="InterPro" id="IPR000884">
    <property type="entry name" value="TSP1_rpt"/>
</dbReference>
<feature type="region of interest" description="Disordered" evidence="4">
    <location>
        <begin position="415"/>
        <end position="440"/>
    </location>
</feature>
<comment type="caution">
    <text evidence="3">Lacks conserved residue(s) required for the propagation of feature annotation.</text>
</comment>
<dbReference type="PANTHER" id="PTHR22906">
    <property type="entry name" value="PROPERDIN"/>
    <property type="match status" value="1"/>
</dbReference>
<dbReference type="SUPFAM" id="SSF82895">
    <property type="entry name" value="TSP-1 type 1 repeat"/>
    <property type="match status" value="3"/>
</dbReference>
<dbReference type="CDD" id="cd00110">
    <property type="entry name" value="LamG"/>
    <property type="match status" value="1"/>
</dbReference>
<feature type="region of interest" description="Disordered" evidence="4">
    <location>
        <begin position="288"/>
        <end position="307"/>
    </location>
</feature>
<dbReference type="PROSITE" id="PS50025">
    <property type="entry name" value="LAM_G_DOMAIN"/>
    <property type="match status" value="1"/>
</dbReference>
<sequence>HLLTLTGSCEFQDVSNVLAPSADAFWNALLCVKKNTGCPVSGGWGEWSAWTRCSAMCGEGQQMRCRVCCDPPPSSVGYGCRGDTCIYQTCTGADCKVAPGHKAEGVWSEWSEWSKCNPPCNFGITRRSRVCRKERQNQKRKSAYEDIQSLDYDYYDAYYDNSLNSYGSKKSSYYDPEVAEESQQIIRVVKRDDDKCDQNIEFYTAEDDEEEYSSSLPTSTSYRRETRSTLKKSTEVPNVESTLQAESLQLTSEELTEEAETESAYEIFHFDNDDFSKEESSTLEYKLISKRSTSSSNTESSRKTSKLQNNWRTQVIFKDNEECEDTFEEEHSEENTETTEAECTGELYNGGVLGKPGTATKGEFHEYHTTSITTAEITEETPKQTAKHETSSVKTCKTVTKKRILCSTSTDLSTTKFQTTTERRTSETKEMSPSTLFTTETSEVPSLSIKYTTSALTNSIPTENRSSFYTYHSTSLPLDEGTDFGNMSSTLYTTTSPPPDEDLDSGNISSTTFTTQGTSQSPDEDTYSGNMTDTQGISCDLRKVLQLPSPDSSFEVGDCSGPFEEVKPCNISFCNEDGGWSGWSSWSACSAECGLGKQMSERSCTNPQPRNKGGTCHGDYTWRQVCYLQPCPVKVAASKAVLTSSESKVKYSAVLRHSSVLMLYVRFRPNNDSGSLVSRKASDCTDDDCDHVRLSLYNGHLLLSVRSHKCQATILTSFVLSIGEWHDILATVVGGKVTLTVDDQVLQKRANLSCRPDSPNYDSDMRVGGGFLGEVDKLIV</sequence>
<dbReference type="AlphaFoldDB" id="A0A1B6KHF9"/>
<dbReference type="FunFam" id="2.20.100.10:FF:000001">
    <property type="entry name" value="semaphorin-5A isoform X1"/>
    <property type="match status" value="1"/>
</dbReference>
<feature type="region of interest" description="Disordered" evidence="4">
    <location>
        <begin position="206"/>
        <end position="238"/>
    </location>
</feature>
<keyword evidence="2" id="KW-1015">Disulfide bond</keyword>
<feature type="compositionally biased region" description="Basic and acidic residues" evidence="4">
    <location>
        <begin position="222"/>
        <end position="234"/>
    </location>
</feature>
<feature type="compositionally biased region" description="Polar residues" evidence="4">
    <location>
        <begin position="431"/>
        <end position="440"/>
    </location>
</feature>
<evidence type="ECO:0000256" key="1">
    <source>
        <dbReference type="ARBA" id="ARBA00022737"/>
    </source>
</evidence>
<dbReference type="EMBL" id="GEBQ01029096">
    <property type="protein sequence ID" value="JAT10881.1"/>
    <property type="molecule type" value="Transcribed_RNA"/>
</dbReference>
<feature type="non-terminal residue" evidence="6">
    <location>
        <position position="1"/>
    </location>
</feature>
<evidence type="ECO:0000313" key="6">
    <source>
        <dbReference type="EMBL" id="JAT10881.1"/>
    </source>
</evidence>
<feature type="compositionally biased region" description="Basic and acidic residues" evidence="4">
    <location>
        <begin position="421"/>
        <end position="430"/>
    </location>
</feature>
<dbReference type="SMART" id="SM00282">
    <property type="entry name" value="LamG"/>
    <property type="match status" value="1"/>
</dbReference>
<protein>
    <recommendedName>
        <fullName evidence="5">Laminin G domain-containing protein</fullName>
    </recommendedName>
</protein>
<name>A0A1B6KHF9_9HEMI</name>
<gene>
    <name evidence="6" type="ORF">g.36439</name>
</gene>
<evidence type="ECO:0000259" key="5">
    <source>
        <dbReference type="PROSITE" id="PS50025"/>
    </source>
</evidence>
<feature type="compositionally biased region" description="Low complexity" evidence="4">
    <location>
        <begin position="509"/>
        <end position="521"/>
    </location>
</feature>